<name>A0A0B8N077_TALPI</name>
<dbReference type="InterPro" id="IPR016166">
    <property type="entry name" value="FAD-bd_PCMH"/>
</dbReference>
<dbReference type="InterPro" id="IPR050416">
    <property type="entry name" value="FAD-linked_Oxidoreductase"/>
</dbReference>
<evidence type="ECO:0000256" key="2">
    <source>
        <dbReference type="ARBA" id="ARBA00022630"/>
    </source>
</evidence>
<comment type="similarity">
    <text evidence="1">Belongs to the oxygen-dependent FAD-linked oxidoreductase family.</text>
</comment>
<feature type="transmembrane region" description="Helical" evidence="5">
    <location>
        <begin position="458"/>
        <end position="479"/>
    </location>
</feature>
<keyword evidence="2" id="KW-0285">Flavoprotein</keyword>
<dbReference type="Gene3D" id="3.40.462.20">
    <property type="match status" value="1"/>
</dbReference>
<protein>
    <recommendedName>
        <fullName evidence="6">FAD-binding PCMH-type domain-containing protein</fullName>
    </recommendedName>
</protein>
<keyword evidence="5" id="KW-1133">Transmembrane helix</keyword>
<organism evidence="7 8">
    <name type="scientific">Talaromyces pinophilus</name>
    <name type="common">Penicillium pinophilum</name>
    <dbReference type="NCBI Taxonomy" id="128442"/>
    <lineage>
        <taxon>Eukaryota</taxon>
        <taxon>Fungi</taxon>
        <taxon>Dikarya</taxon>
        <taxon>Ascomycota</taxon>
        <taxon>Pezizomycotina</taxon>
        <taxon>Eurotiomycetes</taxon>
        <taxon>Eurotiomycetidae</taxon>
        <taxon>Eurotiales</taxon>
        <taxon>Trichocomaceae</taxon>
        <taxon>Talaromyces</taxon>
        <taxon>Talaromyces sect. Talaromyces</taxon>
    </lineage>
</organism>
<dbReference type="InterPro" id="IPR006094">
    <property type="entry name" value="Oxid_FAD_bind_N"/>
</dbReference>
<dbReference type="SUPFAM" id="SSF56176">
    <property type="entry name" value="FAD-binding/transporter-associated domain-like"/>
    <property type="match status" value="1"/>
</dbReference>
<keyword evidence="4" id="KW-0560">Oxidoreductase</keyword>
<accession>A0A0B8N077</accession>
<evidence type="ECO:0000313" key="8">
    <source>
        <dbReference type="Proteomes" id="UP000053095"/>
    </source>
</evidence>
<evidence type="ECO:0000313" key="7">
    <source>
        <dbReference type="EMBL" id="GAM33399.1"/>
    </source>
</evidence>
<dbReference type="InterPro" id="IPR016169">
    <property type="entry name" value="FAD-bd_PCMH_sub2"/>
</dbReference>
<dbReference type="GO" id="GO:0071949">
    <property type="term" value="F:FAD binding"/>
    <property type="evidence" value="ECO:0007669"/>
    <property type="project" value="InterPro"/>
</dbReference>
<feature type="transmembrane region" description="Helical" evidence="5">
    <location>
        <begin position="525"/>
        <end position="545"/>
    </location>
</feature>
<keyword evidence="3" id="KW-0274">FAD</keyword>
<evidence type="ECO:0000256" key="5">
    <source>
        <dbReference type="SAM" id="Phobius"/>
    </source>
</evidence>
<dbReference type="PROSITE" id="PS51387">
    <property type="entry name" value="FAD_PCMH"/>
    <property type="match status" value="1"/>
</dbReference>
<dbReference type="Gene3D" id="3.30.465.10">
    <property type="match status" value="1"/>
</dbReference>
<dbReference type="InterPro" id="IPR046580">
    <property type="entry name" value="DUF6640"/>
</dbReference>
<feature type="domain" description="FAD-binding PCMH-type" evidence="6">
    <location>
        <begin position="40"/>
        <end position="209"/>
    </location>
</feature>
<gene>
    <name evidence="7" type="ORF">TCE0_004f00267</name>
</gene>
<evidence type="ECO:0000256" key="1">
    <source>
        <dbReference type="ARBA" id="ARBA00005466"/>
    </source>
</evidence>
<evidence type="ECO:0000256" key="3">
    <source>
        <dbReference type="ARBA" id="ARBA00022827"/>
    </source>
</evidence>
<dbReference type="InterPro" id="IPR036318">
    <property type="entry name" value="FAD-bd_PCMH-like_sf"/>
</dbReference>
<dbReference type="EMBL" id="DF933800">
    <property type="protein sequence ID" value="GAM33399.1"/>
    <property type="molecule type" value="Genomic_DNA"/>
</dbReference>
<dbReference type="PANTHER" id="PTHR42973:SF7">
    <property type="entry name" value="FAD-BINDING PCMH-TYPE DOMAIN-CONTAINING PROTEIN"/>
    <property type="match status" value="1"/>
</dbReference>
<dbReference type="Pfam" id="PF20345">
    <property type="entry name" value="DUF6640"/>
    <property type="match status" value="1"/>
</dbReference>
<evidence type="ECO:0000259" key="6">
    <source>
        <dbReference type="PROSITE" id="PS51387"/>
    </source>
</evidence>
<dbReference type="Pfam" id="PF01565">
    <property type="entry name" value="FAD_binding_4"/>
    <property type="match status" value="1"/>
</dbReference>
<evidence type="ECO:0000256" key="4">
    <source>
        <dbReference type="ARBA" id="ARBA00023002"/>
    </source>
</evidence>
<reference evidence="8" key="1">
    <citation type="journal article" date="2015" name="Genome Announc.">
        <title>Draft genome sequence of Talaromyces cellulolyticus strain Y-94, a source of lignocellulosic biomass-degrading enzymes.</title>
        <authorList>
            <person name="Fujii T."/>
            <person name="Koike H."/>
            <person name="Sawayama S."/>
            <person name="Yano S."/>
            <person name="Inoue H."/>
        </authorList>
    </citation>
    <scope>NUCLEOTIDE SEQUENCE [LARGE SCALE GENOMIC DNA]</scope>
    <source>
        <strain evidence="8">Y-94</strain>
    </source>
</reference>
<dbReference type="Proteomes" id="UP000053095">
    <property type="component" value="Unassembled WGS sequence"/>
</dbReference>
<feature type="transmembrane region" description="Helical" evidence="5">
    <location>
        <begin position="491"/>
        <end position="513"/>
    </location>
</feature>
<dbReference type="PANTHER" id="PTHR42973">
    <property type="entry name" value="BINDING OXIDOREDUCTASE, PUTATIVE (AFU_ORTHOLOGUE AFUA_1G17690)-RELATED"/>
    <property type="match status" value="1"/>
</dbReference>
<keyword evidence="5" id="KW-0812">Transmembrane</keyword>
<dbReference type="AlphaFoldDB" id="A0A0B8N077"/>
<proteinExistence type="inferred from homology"/>
<sequence length="557" mass="60558">MAVLEHIASLRHSLSSASEILVDPFSPDFQERLERWTDINREEPAAVILPSSESECLKIVQWALKSSVPFVARSGGHSEWSTIGKNGVIIDLGRYKSVEVDVKSQTAILKGSILSKEVAVALADAGLFTALGNGNTVGAIPYFLNGGASITTSITGFGADQILAARLITASGELIEVNQTHNADLLWAIRGAGQFFGLVTELTVKAYPLSALGNDRGVIWAGSFVFPLDRAGEVAAVMKDLMDNSNYATAGLLMVMAPPPTRQPSVVVAARYTGNPQDAAAAYQPLYDLKPVAAPGGEVPIQNASDARSALGAKGDFKRFGVVGLHRFDPEAFLKTVDVWKEMIAQCPDAVNSGFNFQWDSRPPRKSELNSAHSLQDIRYWQNNLIWHTDAQNRAAVDSFNDKCIAIMRGPNIVEYVDFANGRLALPFVALSTAAGGFIFDWNHTHVFNERWPPHAKFYSGQTMSTGLLLGLSGFYFLFRTCSSPAMKADSLRTATWLLCMNWIAQLSAALYPGSLPVDPEFGGGFPQAYICAFLFSLIALGFNLEARRLCHEDKRD</sequence>
<keyword evidence="5" id="KW-0472">Membrane</keyword>
<keyword evidence="8" id="KW-1185">Reference proteome</keyword>
<dbReference type="GO" id="GO:0016491">
    <property type="term" value="F:oxidoreductase activity"/>
    <property type="evidence" value="ECO:0007669"/>
    <property type="project" value="UniProtKB-KW"/>
</dbReference>